<organism evidence="5 6">
    <name type="scientific">Protea cynaroides</name>
    <dbReference type="NCBI Taxonomy" id="273540"/>
    <lineage>
        <taxon>Eukaryota</taxon>
        <taxon>Viridiplantae</taxon>
        <taxon>Streptophyta</taxon>
        <taxon>Embryophyta</taxon>
        <taxon>Tracheophyta</taxon>
        <taxon>Spermatophyta</taxon>
        <taxon>Magnoliopsida</taxon>
        <taxon>Proteales</taxon>
        <taxon>Proteaceae</taxon>
        <taxon>Protea</taxon>
    </lineage>
</organism>
<sequence>MARNSIIPLAFLFFFIIGSCFRAETEVNTTISNPKSSMPSNNANSSIPQRSGSDSVVDSAKTGQGKKGEDQEGGLQGESRNDNRMSNSMKQLDLKDRPKNRTEKDGSNNESQVGEHNKKEKPSRQQTTTTIVPKDESIVVPSKTSRKEGFRGEECGSLNQCTDARKQLVACLRVPGNDSPDLSLLIQNKGKGPLAVTISAPNFVHLEKTTVQLQGEQNSKVKVAIGNGGNDTLITLTAGSGDCVLDFRDLALHNSMRKFDHSTISKYTNLMTQAPSAIYMSVAVLLLLVASACVFIRFRRRRTLSDGSKYQKLETELPVSSRGNTEAVVTDGWDNSWGDSWDDEEAPVTPSKPVTPKVSSKGLASRRLIKEGRND</sequence>
<dbReference type="Pfam" id="PF24053">
    <property type="entry name" value="DUF7356"/>
    <property type="match status" value="1"/>
</dbReference>
<keyword evidence="6" id="KW-1185">Reference proteome</keyword>
<gene>
    <name evidence="5" type="ORF">NE237_011854</name>
</gene>
<feature type="compositionally biased region" description="Low complexity" evidence="1">
    <location>
        <begin position="347"/>
        <end position="361"/>
    </location>
</feature>
<name>A0A9Q0GVP7_9MAGN</name>
<keyword evidence="2" id="KW-0472">Membrane</keyword>
<comment type="caution">
    <text evidence="5">The sequence shown here is derived from an EMBL/GenBank/DDBJ whole genome shotgun (WGS) entry which is preliminary data.</text>
</comment>
<evidence type="ECO:0000256" key="1">
    <source>
        <dbReference type="SAM" id="MobiDB-lite"/>
    </source>
</evidence>
<feature type="compositionally biased region" description="Polar residues" evidence="1">
    <location>
        <begin position="31"/>
        <end position="56"/>
    </location>
</feature>
<feature type="domain" description="DUF7356" evidence="4">
    <location>
        <begin position="147"/>
        <end position="250"/>
    </location>
</feature>
<dbReference type="InterPro" id="IPR055780">
    <property type="entry name" value="DUF7356"/>
</dbReference>
<evidence type="ECO:0000313" key="5">
    <source>
        <dbReference type="EMBL" id="KAJ4955071.1"/>
    </source>
</evidence>
<feature type="region of interest" description="Disordered" evidence="1">
    <location>
        <begin position="31"/>
        <end position="152"/>
    </location>
</feature>
<feature type="region of interest" description="Disordered" evidence="1">
    <location>
        <begin position="324"/>
        <end position="375"/>
    </location>
</feature>
<feature type="chain" id="PRO_5040372550" description="DUF7356 domain-containing protein" evidence="3">
    <location>
        <begin position="23"/>
        <end position="375"/>
    </location>
</feature>
<feature type="signal peptide" evidence="3">
    <location>
        <begin position="1"/>
        <end position="22"/>
    </location>
</feature>
<protein>
    <recommendedName>
        <fullName evidence="4">DUF7356 domain-containing protein</fullName>
    </recommendedName>
</protein>
<keyword evidence="2" id="KW-0812">Transmembrane</keyword>
<feature type="transmembrane region" description="Helical" evidence="2">
    <location>
        <begin position="277"/>
        <end position="298"/>
    </location>
</feature>
<dbReference type="Proteomes" id="UP001141806">
    <property type="component" value="Unassembled WGS sequence"/>
</dbReference>
<proteinExistence type="predicted"/>
<dbReference type="PANTHER" id="PTHR34200">
    <property type="entry name" value="DENTIN SIALOPHOSPHOPROTEIN-LIKE ISOFORM X1"/>
    <property type="match status" value="1"/>
</dbReference>
<dbReference type="PANTHER" id="PTHR34200:SF8">
    <property type="entry name" value="TRANSMEMBRANE PROTEIN"/>
    <property type="match status" value="1"/>
</dbReference>
<evidence type="ECO:0000313" key="6">
    <source>
        <dbReference type="Proteomes" id="UP001141806"/>
    </source>
</evidence>
<keyword evidence="2" id="KW-1133">Transmembrane helix</keyword>
<feature type="compositionally biased region" description="Basic and acidic residues" evidence="1">
    <location>
        <begin position="92"/>
        <end position="123"/>
    </location>
</feature>
<evidence type="ECO:0000256" key="3">
    <source>
        <dbReference type="SAM" id="SignalP"/>
    </source>
</evidence>
<evidence type="ECO:0000256" key="2">
    <source>
        <dbReference type="SAM" id="Phobius"/>
    </source>
</evidence>
<accession>A0A9Q0GVP7</accession>
<keyword evidence="3" id="KW-0732">Signal</keyword>
<reference evidence="5" key="1">
    <citation type="journal article" date="2023" name="Plant J.">
        <title>The genome of the king protea, Protea cynaroides.</title>
        <authorList>
            <person name="Chang J."/>
            <person name="Duong T.A."/>
            <person name="Schoeman C."/>
            <person name="Ma X."/>
            <person name="Roodt D."/>
            <person name="Barker N."/>
            <person name="Li Z."/>
            <person name="Van de Peer Y."/>
            <person name="Mizrachi E."/>
        </authorList>
    </citation>
    <scope>NUCLEOTIDE SEQUENCE</scope>
    <source>
        <tissue evidence="5">Young leaves</tissue>
    </source>
</reference>
<dbReference type="EMBL" id="JAMYWD010000011">
    <property type="protein sequence ID" value="KAJ4955071.1"/>
    <property type="molecule type" value="Genomic_DNA"/>
</dbReference>
<dbReference type="AlphaFoldDB" id="A0A9Q0GVP7"/>
<evidence type="ECO:0000259" key="4">
    <source>
        <dbReference type="Pfam" id="PF24053"/>
    </source>
</evidence>
<dbReference type="OrthoDB" id="1936430at2759"/>
<dbReference type="PROSITE" id="PS51257">
    <property type="entry name" value="PROKAR_LIPOPROTEIN"/>
    <property type="match status" value="1"/>
</dbReference>